<proteinExistence type="predicted"/>
<name>A0A1I1FS65_9BACT</name>
<dbReference type="Proteomes" id="UP000198598">
    <property type="component" value="Unassembled WGS sequence"/>
</dbReference>
<dbReference type="OrthoDB" id="961305at2"/>
<evidence type="ECO:0008006" key="3">
    <source>
        <dbReference type="Google" id="ProtNLM"/>
    </source>
</evidence>
<dbReference type="AlphaFoldDB" id="A0A1I1FS65"/>
<keyword evidence="2" id="KW-1185">Reference proteome</keyword>
<evidence type="ECO:0000313" key="2">
    <source>
        <dbReference type="Proteomes" id="UP000198598"/>
    </source>
</evidence>
<dbReference type="RefSeq" id="WP_093822688.1">
    <property type="nucleotide sequence ID" value="NZ_FOLQ01000001.1"/>
</dbReference>
<dbReference type="SUPFAM" id="SSF54427">
    <property type="entry name" value="NTF2-like"/>
    <property type="match status" value="1"/>
</dbReference>
<accession>A0A1I1FS65</accession>
<evidence type="ECO:0000313" key="1">
    <source>
        <dbReference type="EMBL" id="SFC02409.1"/>
    </source>
</evidence>
<reference evidence="1 2" key="1">
    <citation type="submission" date="2016-10" db="EMBL/GenBank/DDBJ databases">
        <authorList>
            <person name="de Groot N.N."/>
        </authorList>
    </citation>
    <scope>NUCLEOTIDE SEQUENCE [LARGE SCALE GENOMIC DNA]</scope>
    <source>
        <strain evidence="1 2">DSM 26130</strain>
    </source>
</reference>
<gene>
    <name evidence="1" type="ORF">SAMN05216167_101301</name>
</gene>
<sequence length="156" mass="18093">MKFIVAFIRMILGPPLVSLTQALHVRLLNAWLAKPNTTFLHPQCRWILADGHPNQGTYVGHDFCDWYSSQLADTYWKWNEVIHEIIGSSIGGIVVGEYLFQYELNGPWYTAPFTRFYQIRRGQITDVRYFMGKVTRCETTHQPIELSALLHFCSPN</sequence>
<dbReference type="Gene3D" id="3.10.450.50">
    <property type="match status" value="1"/>
</dbReference>
<dbReference type="EMBL" id="FOLQ01000001">
    <property type="protein sequence ID" value="SFC02409.1"/>
    <property type="molecule type" value="Genomic_DNA"/>
</dbReference>
<dbReference type="InterPro" id="IPR032710">
    <property type="entry name" value="NTF2-like_dom_sf"/>
</dbReference>
<organism evidence="1 2">
    <name type="scientific">Spirosoma endophyticum</name>
    <dbReference type="NCBI Taxonomy" id="662367"/>
    <lineage>
        <taxon>Bacteria</taxon>
        <taxon>Pseudomonadati</taxon>
        <taxon>Bacteroidota</taxon>
        <taxon>Cytophagia</taxon>
        <taxon>Cytophagales</taxon>
        <taxon>Cytophagaceae</taxon>
        <taxon>Spirosoma</taxon>
    </lineage>
</organism>
<protein>
    <recommendedName>
        <fullName evidence="3">SnoaL-like domain-containing protein</fullName>
    </recommendedName>
</protein>